<dbReference type="Gene3D" id="3.30.1780.10">
    <property type="entry name" value="ornithine cyclodeaminase, domain 1"/>
    <property type="match status" value="1"/>
</dbReference>
<gene>
    <name evidence="1" type="ORF">IC621_22535</name>
</gene>
<dbReference type="PIRSF" id="PIRSF001439">
    <property type="entry name" value="CryM"/>
    <property type="match status" value="1"/>
</dbReference>
<evidence type="ECO:0000313" key="1">
    <source>
        <dbReference type="EMBL" id="MBD1382982.1"/>
    </source>
</evidence>
<reference evidence="1" key="1">
    <citation type="submission" date="2020-09" db="EMBL/GenBank/DDBJ databases">
        <title>A novel bacterium of genus Bacillus, isolated from South China Sea.</title>
        <authorList>
            <person name="Huang H."/>
            <person name="Mo K."/>
            <person name="Hu Y."/>
        </authorList>
    </citation>
    <scope>NUCLEOTIDE SEQUENCE</scope>
    <source>
        <strain evidence="1">IB182487</strain>
    </source>
</reference>
<accession>A0A926S076</accession>
<dbReference type="GO" id="GO:0005737">
    <property type="term" value="C:cytoplasm"/>
    <property type="evidence" value="ECO:0007669"/>
    <property type="project" value="TreeGrafter"/>
</dbReference>
<keyword evidence="2" id="KW-1185">Reference proteome</keyword>
<comment type="caution">
    <text evidence="1">The sequence shown here is derived from an EMBL/GenBank/DDBJ whole genome shotgun (WGS) entry which is preliminary data.</text>
</comment>
<dbReference type="Pfam" id="PF02423">
    <property type="entry name" value="OCD_Mu_crystall"/>
    <property type="match status" value="1"/>
</dbReference>
<dbReference type="PANTHER" id="PTHR13812">
    <property type="entry name" value="KETIMINE REDUCTASE MU-CRYSTALLIN"/>
    <property type="match status" value="1"/>
</dbReference>
<dbReference type="RefSeq" id="WP_191161698.1">
    <property type="nucleotide sequence ID" value="NZ_JACXAI010000040.1"/>
</dbReference>
<dbReference type="Gene3D" id="3.40.50.720">
    <property type="entry name" value="NAD(P)-binding Rossmann-like Domain"/>
    <property type="match status" value="1"/>
</dbReference>
<evidence type="ECO:0000313" key="2">
    <source>
        <dbReference type="Proteomes" id="UP000626844"/>
    </source>
</evidence>
<protein>
    <submittedName>
        <fullName evidence="1">Ornithine cyclodeaminase</fullName>
    </submittedName>
</protein>
<dbReference type="EMBL" id="JACXAI010000040">
    <property type="protein sequence ID" value="MBD1382982.1"/>
    <property type="molecule type" value="Genomic_DNA"/>
</dbReference>
<dbReference type="Proteomes" id="UP000626844">
    <property type="component" value="Unassembled WGS sequence"/>
</dbReference>
<dbReference type="InterPro" id="IPR036291">
    <property type="entry name" value="NAD(P)-bd_dom_sf"/>
</dbReference>
<dbReference type="InterPro" id="IPR023401">
    <property type="entry name" value="ODC_N"/>
</dbReference>
<name>A0A926S076_9BACI</name>
<sequence length="344" mass="38050">MKGSEILFLSQEDVKNCGGFDMSNIISIMESVFKLHHKKDYILPKKTALRWGDMESESISGRINSMPGHIGGDFNISGIKWISSAPQNPFKFNLPRAAGLIILNDPDTLVPIAIMDGTLISAMRTGANSGVAAKYLAKPNSKIMGFIGAGVQNRTQLLALKTVLKEIEEIRIYDLSEERARTFAEEMQSEVSAPILVMDSAEQTVRDSDVFVTATVTKTPIVKSDWVKEGSLYIHVGSHECEFDVIYQSDKIVVDDWEELKHRGVETISIMYNTGVFDETTIYSELGAIVSGDKPGRENDKEKAYFNSVGMGIEDVAVAKAIYENARNNHIGQSLSLWNSPTFI</sequence>
<dbReference type="SUPFAM" id="SSF51735">
    <property type="entry name" value="NAD(P)-binding Rossmann-fold domains"/>
    <property type="match status" value="1"/>
</dbReference>
<organism evidence="1 2">
    <name type="scientific">Metabacillus arenae</name>
    <dbReference type="NCBI Taxonomy" id="2771434"/>
    <lineage>
        <taxon>Bacteria</taxon>
        <taxon>Bacillati</taxon>
        <taxon>Bacillota</taxon>
        <taxon>Bacilli</taxon>
        <taxon>Bacillales</taxon>
        <taxon>Bacillaceae</taxon>
        <taxon>Metabacillus</taxon>
    </lineage>
</organism>
<proteinExistence type="predicted"/>
<dbReference type="InterPro" id="IPR003462">
    <property type="entry name" value="ODC_Mu_crystall"/>
</dbReference>
<dbReference type="AlphaFoldDB" id="A0A926S076"/>
<dbReference type="PANTHER" id="PTHR13812:SF19">
    <property type="entry name" value="KETIMINE REDUCTASE MU-CRYSTALLIN"/>
    <property type="match status" value="1"/>
</dbReference>